<dbReference type="Proteomes" id="UP000433493">
    <property type="component" value="Unassembled WGS sequence"/>
</dbReference>
<proteinExistence type="predicted"/>
<evidence type="ECO:0000313" key="2">
    <source>
        <dbReference type="EMBL" id="KAB1643870.1"/>
    </source>
</evidence>
<dbReference type="RefSeq" id="WP_158051375.1">
    <property type="nucleotide sequence ID" value="NZ_WBKB01000002.1"/>
</dbReference>
<accession>A0A7J5BCH3</accession>
<feature type="compositionally biased region" description="Low complexity" evidence="1">
    <location>
        <begin position="654"/>
        <end position="673"/>
    </location>
</feature>
<feature type="compositionally biased region" description="Low complexity" evidence="1">
    <location>
        <begin position="616"/>
        <end position="631"/>
    </location>
</feature>
<dbReference type="AlphaFoldDB" id="A0A7J5BCH3"/>
<feature type="compositionally biased region" description="Basic and acidic residues" evidence="1">
    <location>
        <begin position="554"/>
        <end position="566"/>
    </location>
</feature>
<feature type="compositionally biased region" description="Acidic residues" evidence="1">
    <location>
        <begin position="516"/>
        <end position="542"/>
    </location>
</feature>
<feature type="region of interest" description="Disordered" evidence="1">
    <location>
        <begin position="616"/>
        <end position="710"/>
    </location>
</feature>
<feature type="compositionally biased region" description="Basic and acidic residues" evidence="1">
    <location>
        <begin position="46"/>
        <end position="273"/>
    </location>
</feature>
<protein>
    <submittedName>
        <fullName evidence="2">Primosomal protein</fullName>
    </submittedName>
</protein>
<comment type="caution">
    <text evidence="2">The sequence shown here is derived from an EMBL/GenBank/DDBJ whole genome shotgun (WGS) entry which is preliminary data.</text>
</comment>
<evidence type="ECO:0000313" key="3">
    <source>
        <dbReference type="Proteomes" id="UP000433493"/>
    </source>
</evidence>
<dbReference type="OrthoDB" id="3215237at2"/>
<feature type="region of interest" description="Disordered" evidence="1">
    <location>
        <begin position="516"/>
        <end position="593"/>
    </location>
</feature>
<dbReference type="EMBL" id="WBKB01000002">
    <property type="protein sequence ID" value="KAB1643870.1"/>
    <property type="molecule type" value="Genomic_DNA"/>
</dbReference>
<evidence type="ECO:0000256" key="1">
    <source>
        <dbReference type="SAM" id="MobiDB-lite"/>
    </source>
</evidence>
<gene>
    <name evidence="2" type="ORF">F8O05_03440</name>
</gene>
<reference evidence="2 3" key="1">
    <citation type="submission" date="2019-09" db="EMBL/GenBank/DDBJ databases">
        <title>Phylogeny of genus Pseudoclavibacter and closely related genus.</title>
        <authorList>
            <person name="Li Y."/>
        </authorList>
    </citation>
    <scope>NUCLEOTIDE SEQUENCE [LARGE SCALE GENOMIC DNA]</scope>
    <source>
        <strain evidence="2 3">KCTC 13959</strain>
    </source>
</reference>
<keyword evidence="3" id="KW-1185">Reference proteome</keyword>
<feature type="compositionally biased region" description="Basic and acidic residues" evidence="1">
    <location>
        <begin position="1"/>
        <end position="15"/>
    </location>
</feature>
<feature type="region of interest" description="Disordered" evidence="1">
    <location>
        <begin position="1"/>
        <end position="277"/>
    </location>
</feature>
<organism evidence="2 3">
    <name type="scientific">Gulosibacter chungangensis</name>
    <dbReference type="NCBI Taxonomy" id="979746"/>
    <lineage>
        <taxon>Bacteria</taxon>
        <taxon>Bacillati</taxon>
        <taxon>Actinomycetota</taxon>
        <taxon>Actinomycetes</taxon>
        <taxon>Micrococcales</taxon>
        <taxon>Microbacteriaceae</taxon>
        <taxon>Gulosibacter</taxon>
    </lineage>
</organism>
<feature type="compositionally biased region" description="Acidic residues" evidence="1">
    <location>
        <begin position="687"/>
        <end position="701"/>
    </location>
</feature>
<sequence length="710" mass="79490">MAEERGEGRGDRNRAGDGQPNHQNRGRSGSHDSRDGARGGSSPRDGGYRKRNDSYRSSDDRRTSSDRGGERKQYGRDGERKSYGRDNDRRSSYGRDGERKSYGRDNDRRSSYGRDGERKSSYGRDGERKSYGRDGERKSYGRDGERKSYGRDNDRRSSYGRDGERKSYGRDGERKSYGRDDDRRKSYGRDGERRPYAKGGDRKDFKRDGERRPYRSNDDRRGSYGRDDDRRRSYGRDDERRNSYGRDGGRREFRGGNDRRDSRGGREQREENSARLVPARPQELRAVRAEHEDPIIPEGITERDLDGKARMELKTLSKENAEFVAKHLAMASILIDNDPELAHQHALSASRRGGRIAMVREALAITAYSVGDFALALRELRTYRRISGNDDQVPLMVDCERGLGRPDRALELGRSIDKKTLPVEQQVQLAIAMSGARLDQGQPELALAELEIPQLDRTRAFDYSPGLFSAYATVLEDLDQGEEAKLWHKAAKRAVAALEAVSHNEFETIEIYSEDVELAEESGEEPQSELEDAVSTDADAEEAVAATLETESTEAFREEEAHRTDEAPLAESDESTEEAPSFELENSEIDLPAVTESIEKQIQTEYEEILAEVEAAADAAAADQSENVAQAEPEEPFELRVLAEDTLEPIDEVAPAGSSDDAASPAAEPGAPETAVSEAKGTVEDKSDSEDEKDSDSDSDEDSHPSLFEF</sequence>
<name>A0A7J5BCH3_9MICO</name>